<protein>
    <submittedName>
        <fullName evidence="3">Uncharacterized protein</fullName>
    </submittedName>
</protein>
<feature type="signal peptide" evidence="2">
    <location>
        <begin position="1"/>
        <end position="27"/>
    </location>
</feature>
<proteinExistence type="predicted"/>
<dbReference type="EMBL" id="JAULSV010000001">
    <property type="protein sequence ID" value="KAK0656375.1"/>
    <property type="molecule type" value="Genomic_DNA"/>
</dbReference>
<reference evidence="3" key="1">
    <citation type="submission" date="2023-06" db="EMBL/GenBank/DDBJ databases">
        <title>Genome-scale phylogeny and comparative genomics of the fungal order Sordariales.</title>
        <authorList>
            <consortium name="Lawrence Berkeley National Laboratory"/>
            <person name="Hensen N."/>
            <person name="Bonometti L."/>
            <person name="Westerberg I."/>
            <person name="Brannstrom I.O."/>
            <person name="Guillou S."/>
            <person name="Cros-Aarteil S."/>
            <person name="Calhoun S."/>
            <person name="Haridas S."/>
            <person name="Kuo A."/>
            <person name="Mondo S."/>
            <person name="Pangilinan J."/>
            <person name="Riley R."/>
            <person name="Labutti K."/>
            <person name="Andreopoulos B."/>
            <person name="Lipzen A."/>
            <person name="Chen C."/>
            <person name="Yanf M."/>
            <person name="Daum C."/>
            <person name="Ng V."/>
            <person name="Clum A."/>
            <person name="Steindorff A."/>
            <person name="Ohm R."/>
            <person name="Martin F."/>
            <person name="Silar P."/>
            <person name="Natvig D."/>
            <person name="Lalanne C."/>
            <person name="Gautier V."/>
            <person name="Ament-Velasquez S.L."/>
            <person name="Kruys A."/>
            <person name="Hutchinson M.I."/>
            <person name="Powell A.J."/>
            <person name="Barry K."/>
            <person name="Miller A.N."/>
            <person name="Grigoriev I.V."/>
            <person name="Debuchy R."/>
            <person name="Gladieux P."/>
            <person name="Thoren M.H."/>
            <person name="Johannesson H."/>
        </authorList>
    </citation>
    <scope>NUCLEOTIDE SEQUENCE</scope>
    <source>
        <strain evidence="3">SMH2532-1</strain>
    </source>
</reference>
<evidence type="ECO:0000313" key="4">
    <source>
        <dbReference type="Proteomes" id="UP001174936"/>
    </source>
</evidence>
<feature type="region of interest" description="Disordered" evidence="1">
    <location>
        <begin position="51"/>
        <end position="85"/>
    </location>
</feature>
<gene>
    <name evidence="3" type="ORF">B0T16DRAFT_399191</name>
</gene>
<evidence type="ECO:0000313" key="3">
    <source>
        <dbReference type="EMBL" id="KAK0656375.1"/>
    </source>
</evidence>
<organism evidence="3 4">
    <name type="scientific">Cercophora newfieldiana</name>
    <dbReference type="NCBI Taxonomy" id="92897"/>
    <lineage>
        <taxon>Eukaryota</taxon>
        <taxon>Fungi</taxon>
        <taxon>Dikarya</taxon>
        <taxon>Ascomycota</taxon>
        <taxon>Pezizomycotina</taxon>
        <taxon>Sordariomycetes</taxon>
        <taxon>Sordariomycetidae</taxon>
        <taxon>Sordariales</taxon>
        <taxon>Lasiosphaeriaceae</taxon>
        <taxon>Cercophora</taxon>
    </lineage>
</organism>
<name>A0AA40CYK5_9PEZI</name>
<evidence type="ECO:0000256" key="1">
    <source>
        <dbReference type="SAM" id="MobiDB-lite"/>
    </source>
</evidence>
<dbReference type="AlphaFoldDB" id="A0AA40CYK5"/>
<keyword evidence="2" id="KW-0732">Signal</keyword>
<keyword evidence="4" id="KW-1185">Reference proteome</keyword>
<dbReference type="Proteomes" id="UP001174936">
    <property type="component" value="Unassembled WGS sequence"/>
</dbReference>
<sequence length="114" mass="12360">MWLPKPRQFCLLLFLPFLTTHLRPALSTLEAPNLESRLCATATSFSLANEGPQCHHSPAPLCPGAPSLRGPDPVRGAAARASSRYVAESSTKMDVGRHTDLKRGGAHLAFLLTW</sequence>
<feature type="chain" id="PRO_5041470513" evidence="2">
    <location>
        <begin position="28"/>
        <end position="114"/>
    </location>
</feature>
<comment type="caution">
    <text evidence="3">The sequence shown here is derived from an EMBL/GenBank/DDBJ whole genome shotgun (WGS) entry which is preliminary data.</text>
</comment>
<accession>A0AA40CYK5</accession>
<evidence type="ECO:0000256" key="2">
    <source>
        <dbReference type="SAM" id="SignalP"/>
    </source>
</evidence>